<dbReference type="InterPro" id="IPR000089">
    <property type="entry name" value="Biotin_lipoyl"/>
</dbReference>
<keyword evidence="3 9" id="KW-0808">Transferase</keyword>
<comment type="function">
    <text evidence="7">The pyruvate dehydrogenase complex catalyzes the overall conversion of pyruvate to acetyl-CoA and CO(2). It contains multiple copies of three enzymatic components: pyruvate dehydrogenase (E1), dihydrolipoamide acetyltransferase (E2) and lipoamide dehydrogenase (E3).</text>
</comment>
<dbReference type="InterPro" id="IPR050743">
    <property type="entry name" value="2-oxoacid_DH_E2_comp"/>
</dbReference>
<comment type="subunit">
    <text evidence="2 9">Forms a 24-polypeptide structural core with octahedral symmetry.</text>
</comment>
<dbReference type="Gene3D" id="4.10.320.10">
    <property type="entry name" value="E3-binding domain"/>
    <property type="match status" value="1"/>
</dbReference>
<name>A0A2P1NLP8_9BURK</name>
<organism evidence="13 14">
    <name type="scientific">Pulveribacter suum</name>
    <dbReference type="NCBI Taxonomy" id="2116657"/>
    <lineage>
        <taxon>Bacteria</taxon>
        <taxon>Pseudomonadati</taxon>
        <taxon>Pseudomonadota</taxon>
        <taxon>Betaproteobacteria</taxon>
        <taxon>Burkholderiales</taxon>
        <taxon>Comamonadaceae</taxon>
        <taxon>Pulveribacter</taxon>
    </lineage>
</organism>
<evidence type="ECO:0000313" key="13">
    <source>
        <dbReference type="EMBL" id="AVP57989.1"/>
    </source>
</evidence>
<evidence type="ECO:0000256" key="10">
    <source>
        <dbReference type="SAM" id="MobiDB-lite"/>
    </source>
</evidence>
<dbReference type="Proteomes" id="UP000241829">
    <property type="component" value="Chromosome"/>
</dbReference>
<evidence type="ECO:0000256" key="1">
    <source>
        <dbReference type="ARBA" id="ARBA00007317"/>
    </source>
</evidence>
<dbReference type="GO" id="GO:0006086">
    <property type="term" value="P:pyruvate decarboxylation to acetyl-CoA"/>
    <property type="evidence" value="ECO:0007669"/>
    <property type="project" value="UniProtKB-UniRule"/>
</dbReference>
<dbReference type="PROSITE" id="PS51826">
    <property type="entry name" value="PSBD"/>
    <property type="match status" value="1"/>
</dbReference>
<dbReference type="CDD" id="cd06849">
    <property type="entry name" value="lipoyl_domain"/>
    <property type="match status" value="2"/>
</dbReference>
<dbReference type="AlphaFoldDB" id="A0A2P1NLP8"/>
<comment type="catalytic activity">
    <reaction evidence="8 9">
        <text>N(6)-[(R)-dihydrolipoyl]-L-lysyl-[protein] + acetyl-CoA = N(6)-[(R)-S(8)-acetyldihydrolipoyl]-L-lysyl-[protein] + CoA</text>
        <dbReference type="Rhea" id="RHEA:17017"/>
        <dbReference type="Rhea" id="RHEA-COMP:10475"/>
        <dbReference type="Rhea" id="RHEA-COMP:10478"/>
        <dbReference type="ChEBI" id="CHEBI:57287"/>
        <dbReference type="ChEBI" id="CHEBI:57288"/>
        <dbReference type="ChEBI" id="CHEBI:83100"/>
        <dbReference type="ChEBI" id="CHEBI:83111"/>
        <dbReference type="EC" id="2.3.1.12"/>
    </reaction>
</comment>
<dbReference type="OrthoDB" id="9805770at2"/>
<evidence type="ECO:0000259" key="11">
    <source>
        <dbReference type="PROSITE" id="PS50968"/>
    </source>
</evidence>
<dbReference type="FunFam" id="3.30.559.10:FF:000004">
    <property type="entry name" value="Acetyltransferase component of pyruvate dehydrogenase complex"/>
    <property type="match status" value="1"/>
</dbReference>
<feature type="compositionally biased region" description="Low complexity" evidence="10">
    <location>
        <begin position="86"/>
        <end position="110"/>
    </location>
</feature>
<keyword evidence="6 9" id="KW-0012">Acyltransferase</keyword>
<feature type="region of interest" description="Disordered" evidence="10">
    <location>
        <begin position="213"/>
        <end position="272"/>
    </location>
</feature>
<feature type="domain" description="Lipoyl-binding" evidence="11">
    <location>
        <begin position="3"/>
        <end position="77"/>
    </location>
</feature>
<dbReference type="Pfam" id="PF00364">
    <property type="entry name" value="Biotin_lipoyl"/>
    <property type="match status" value="2"/>
</dbReference>
<evidence type="ECO:0000313" key="14">
    <source>
        <dbReference type="Proteomes" id="UP000241829"/>
    </source>
</evidence>
<dbReference type="GO" id="GO:0005737">
    <property type="term" value="C:cytoplasm"/>
    <property type="evidence" value="ECO:0007669"/>
    <property type="project" value="TreeGrafter"/>
</dbReference>
<dbReference type="NCBIfam" id="TIGR01348">
    <property type="entry name" value="PDHac_trf_long"/>
    <property type="match status" value="1"/>
</dbReference>
<evidence type="ECO:0000259" key="12">
    <source>
        <dbReference type="PROSITE" id="PS51826"/>
    </source>
</evidence>
<dbReference type="InterPro" id="IPR001078">
    <property type="entry name" value="2-oxoacid_DH_actylTfrase"/>
</dbReference>
<dbReference type="PANTHER" id="PTHR43178">
    <property type="entry name" value="DIHYDROLIPOAMIDE ACETYLTRANSFERASE COMPONENT OF PYRUVATE DEHYDROGENASE COMPLEX"/>
    <property type="match status" value="1"/>
</dbReference>
<keyword evidence="4" id="KW-0677">Repeat</keyword>
<protein>
    <recommendedName>
        <fullName evidence="9">Acetyltransferase component of pyruvate dehydrogenase complex</fullName>
        <ecNumber evidence="9">2.3.1.12</ecNumber>
    </recommendedName>
</protein>
<dbReference type="PROSITE" id="PS00189">
    <property type="entry name" value="LIPOYL"/>
    <property type="match status" value="2"/>
</dbReference>
<dbReference type="SUPFAM" id="SSF47005">
    <property type="entry name" value="Peripheral subunit-binding domain of 2-oxo acid dehydrogenase complex"/>
    <property type="match status" value="1"/>
</dbReference>
<dbReference type="SUPFAM" id="SSF52777">
    <property type="entry name" value="CoA-dependent acyltransferases"/>
    <property type="match status" value="1"/>
</dbReference>
<sequence>MALVDIKVPDIGDFDEVGVIELLVQPGDTVQAEQSLITVESDKASMEIPSSHTGVVKELKVQLGDKIKQGSVIVTLESGDAEQSEPKQAQAPAEQAPAAPEKGASATPAQAPAPAPAPQPAAAPAASETLEVRVPDIGDFKDVAVIEMLVAVGDTVTLEQSLFTVESDKASMEIPSSAEGVIKELRVAIGDKLNVGDLVAIVQGQTTRSAAPAAQVQSPAVSPPAVAQPPAQAASQAAGAPAAAQTPAPQAAQPVPAHQPGTPTPGLPHASPSVRKFARELGVPLAEVKGTGIKGRITQEDVQSFTRSVMAGSLQTQAQASGAAKGSAGAGGGLDLLPWPKVDFAKFGPVERKELSRIKKISGANLSRNWVMIPHVTNNDEADITALEAFRVQTNQEGEKAKSPVKVTMLAFVIKAVVAALKKFPEFNASLDGDALVFKQYYHIGFAADTPNGLMVPVLKDADQKGILQISQEMGELAKKARDGKLGMGDMQGGCFSISSLGGIGGTHFTPIINAPEVAILGLSRSAMKPVWNEDKEKFVPRLVLPLSLSYDHRVIDGAAAARFNAYLGQVLADYRRILL</sequence>
<dbReference type="InterPro" id="IPR011053">
    <property type="entry name" value="Single_hybrid_motif"/>
</dbReference>
<feature type="domain" description="Peripheral subunit-binding (PSBD)" evidence="12">
    <location>
        <begin position="269"/>
        <end position="306"/>
    </location>
</feature>
<dbReference type="RefSeq" id="WP_106846542.1">
    <property type="nucleotide sequence ID" value="NZ_CP027792.1"/>
</dbReference>
<feature type="domain" description="Lipoyl-binding" evidence="11">
    <location>
        <begin position="129"/>
        <end position="203"/>
    </location>
</feature>
<keyword evidence="5 9" id="KW-0450">Lipoyl</keyword>
<evidence type="ECO:0000256" key="3">
    <source>
        <dbReference type="ARBA" id="ARBA00022679"/>
    </source>
</evidence>
<evidence type="ECO:0000256" key="7">
    <source>
        <dbReference type="ARBA" id="ARBA00025211"/>
    </source>
</evidence>
<dbReference type="KEGG" id="melm:C7H73_10160"/>
<dbReference type="InterPro" id="IPR023213">
    <property type="entry name" value="CAT-like_dom_sf"/>
</dbReference>
<feature type="compositionally biased region" description="Low complexity" evidence="10">
    <location>
        <begin position="213"/>
        <end position="260"/>
    </location>
</feature>
<evidence type="ECO:0000256" key="6">
    <source>
        <dbReference type="ARBA" id="ARBA00023315"/>
    </source>
</evidence>
<dbReference type="FunFam" id="2.40.50.100:FF:000009">
    <property type="entry name" value="Acetyltransferase component of pyruvate dehydrogenase complex"/>
    <property type="match status" value="2"/>
</dbReference>
<dbReference type="Gene3D" id="3.30.559.10">
    <property type="entry name" value="Chloramphenicol acetyltransferase-like domain"/>
    <property type="match status" value="1"/>
</dbReference>
<gene>
    <name evidence="13" type="primary">aceF</name>
    <name evidence="13" type="ORF">C7H73_10160</name>
</gene>
<dbReference type="GO" id="GO:0031405">
    <property type="term" value="F:lipoic acid binding"/>
    <property type="evidence" value="ECO:0007669"/>
    <property type="project" value="TreeGrafter"/>
</dbReference>
<evidence type="ECO:0000256" key="9">
    <source>
        <dbReference type="RuleBase" id="RU361137"/>
    </source>
</evidence>
<dbReference type="InterPro" id="IPR004167">
    <property type="entry name" value="PSBD"/>
</dbReference>
<dbReference type="InterPro" id="IPR036625">
    <property type="entry name" value="E3-bd_dom_sf"/>
</dbReference>
<evidence type="ECO:0000256" key="5">
    <source>
        <dbReference type="ARBA" id="ARBA00022823"/>
    </source>
</evidence>
<dbReference type="SUPFAM" id="SSF51230">
    <property type="entry name" value="Single hybrid motif"/>
    <property type="match status" value="2"/>
</dbReference>
<evidence type="ECO:0000256" key="8">
    <source>
        <dbReference type="ARBA" id="ARBA00048370"/>
    </source>
</evidence>
<evidence type="ECO:0000256" key="2">
    <source>
        <dbReference type="ARBA" id="ARBA00011484"/>
    </source>
</evidence>
<feature type="compositionally biased region" description="Pro residues" evidence="10">
    <location>
        <begin position="111"/>
        <end position="121"/>
    </location>
</feature>
<keyword evidence="14" id="KW-1185">Reference proteome</keyword>
<reference evidence="14" key="1">
    <citation type="submission" date="2018-03" db="EMBL/GenBank/DDBJ databases">
        <title>Genome sequencing of Melaminivora sp. strain SC2-7.</title>
        <authorList>
            <person name="Kim S.-J."/>
            <person name="Heo J."/>
            <person name="Ahn J.-H."/>
            <person name="Kwon S.-W."/>
        </authorList>
    </citation>
    <scope>NUCLEOTIDE SEQUENCE [LARGE SCALE GENOMIC DNA]</scope>
    <source>
        <strain evidence="14">SC2-7</strain>
    </source>
</reference>
<comment type="similarity">
    <text evidence="1 9">Belongs to the 2-oxoacid dehydrogenase family.</text>
</comment>
<dbReference type="GO" id="GO:0004742">
    <property type="term" value="F:dihydrolipoyllysine-residue acetyltransferase activity"/>
    <property type="evidence" value="ECO:0007669"/>
    <property type="project" value="UniProtKB-UniRule"/>
</dbReference>
<proteinExistence type="inferred from homology"/>
<accession>A0A2P1NLP8</accession>
<comment type="cofactor">
    <cofactor evidence="9">
        <name>(R)-lipoate</name>
        <dbReference type="ChEBI" id="CHEBI:83088"/>
    </cofactor>
    <text evidence="9">Binds 2 lipoyl cofactors covalently.</text>
</comment>
<dbReference type="PANTHER" id="PTHR43178:SF2">
    <property type="entry name" value="DIHYDROLIPOYLLYSINE-RESIDUE ACETYLTRANSFERASE COMPONENT OF PYRUVATE DEHYDROGENASE COMPLEX"/>
    <property type="match status" value="1"/>
</dbReference>
<dbReference type="EC" id="2.3.1.12" evidence="9"/>
<dbReference type="EMBL" id="CP027792">
    <property type="protein sequence ID" value="AVP57989.1"/>
    <property type="molecule type" value="Genomic_DNA"/>
</dbReference>
<dbReference type="InterPro" id="IPR003016">
    <property type="entry name" value="2-oxoA_DH_lipoyl-BS"/>
</dbReference>
<dbReference type="InterPro" id="IPR006256">
    <property type="entry name" value="AcTrfase_Pyrv_DH_cplx"/>
</dbReference>
<dbReference type="Gene3D" id="2.40.50.100">
    <property type="match status" value="2"/>
</dbReference>
<evidence type="ECO:0000256" key="4">
    <source>
        <dbReference type="ARBA" id="ARBA00022737"/>
    </source>
</evidence>
<dbReference type="Pfam" id="PF00198">
    <property type="entry name" value="2-oxoacid_dh"/>
    <property type="match status" value="1"/>
</dbReference>
<feature type="region of interest" description="Disordered" evidence="10">
    <location>
        <begin position="78"/>
        <end position="127"/>
    </location>
</feature>
<dbReference type="Pfam" id="PF02817">
    <property type="entry name" value="E3_binding"/>
    <property type="match status" value="1"/>
</dbReference>
<dbReference type="GO" id="GO:0045254">
    <property type="term" value="C:pyruvate dehydrogenase complex"/>
    <property type="evidence" value="ECO:0007669"/>
    <property type="project" value="UniProtKB-UniRule"/>
</dbReference>
<dbReference type="PROSITE" id="PS50968">
    <property type="entry name" value="BIOTINYL_LIPOYL"/>
    <property type="match status" value="2"/>
</dbReference>